<sequence>MALTTKTLLAAACWLAVPGHAYGDAREASVVVHASSGAATVDDPEAPDETRTAALAGLAARFTYATHDVFAYEAELSVMRAAPVRFDDVEWDALTGELERAGYLARLQAGCRLRLGAEYIPTLALAVGAQAHAATRARIVLESGEVMEGPEGAVRWTPIASAGLGFERRLGTQWVAGASVAAIAALTDRTTRALEAGVHISYFWYPN</sequence>
<keyword evidence="3" id="KW-1185">Reference proteome</keyword>
<proteinExistence type="predicted"/>
<dbReference type="AlphaFoldDB" id="D0LMU3"/>
<dbReference type="HOGENOM" id="CLU_1324857_0_0_7"/>
<feature type="chain" id="PRO_5003010427" description="Outer membrane protein beta-barrel domain-containing protein" evidence="1">
    <location>
        <begin position="22"/>
        <end position="207"/>
    </location>
</feature>
<protein>
    <recommendedName>
        <fullName evidence="4">Outer membrane protein beta-barrel domain-containing protein</fullName>
    </recommendedName>
</protein>
<evidence type="ECO:0000256" key="1">
    <source>
        <dbReference type="SAM" id="SignalP"/>
    </source>
</evidence>
<evidence type="ECO:0008006" key="4">
    <source>
        <dbReference type="Google" id="ProtNLM"/>
    </source>
</evidence>
<dbReference type="KEGG" id="hoh:Hoch_0683"/>
<keyword evidence="1" id="KW-0732">Signal</keyword>
<organism evidence="2 3">
    <name type="scientific">Haliangium ochraceum (strain DSM 14365 / JCM 11303 / SMP-2)</name>
    <dbReference type="NCBI Taxonomy" id="502025"/>
    <lineage>
        <taxon>Bacteria</taxon>
        <taxon>Pseudomonadati</taxon>
        <taxon>Myxococcota</taxon>
        <taxon>Polyangia</taxon>
        <taxon>Haliangiales</taxon>
        <taxon>Kofleriaceae</taxon>
        <taxon>Haliangium</taxon>
    </lineage>
</organism>
<gene>
    <name evidence="2" type="ordered locus">Hoch_0683</name>
</gene>
<evidence type="ECO:0000313" key="3">
    <source>
        <dbReference type="Proteomes" id="UP000001880"/>
    </source>
</evidence>
<name>D0LMU3_HALO1</name>
<dbReference type="STRING" id="502025.Hoch_0683"/>
<accession>D0LMU3</accession>
<dbReference type="EMBL" id="CP001804">
    <property type="protein sequence ID" value="ACY13314.1"/>
    <property type="molecule type" value="Genomic_DNA"/>
</dbReference>
<dbReference type="Proteomes" id="UP000001880">
    <property type="component" value="Chromosome"/>
</dbReference>
<feature type="signal peptide" evidence="1">
    <location>
        <begin position="1"/>
        <end position="21"/>
    </location>
</feature>
<evidence type="ECO:0000313" key="2">
    <source>
        <dbReference type="EMBL" id="ACY13314.1"/>
    </source>
</evidence>
<reference evidence="2 3" key="1">
    <citation type="journal article" date="2010" name="Stand. Genomic Sci.">
        <title>Complete genome sequence of Haliangium ochraceum type strain (SMP-2).</title>
        <authorList>
            <consortium name="US DOE Joint Genome Institute (JGI-PGF)"/>
            <person name="Ivanova N."/>
            <person name="Daum C."/>
            <person name="Lang E."/>
            <person name="Abt B."/>
            <person name="Kopitz M."/>
            <person name="Saunders E."/>
            <person name="Lapidus A."/>
            <person name="Lucas S."/>
            <person name="Glavina Del Rio T."/>
            <person name="Nolan M."/>
            <person name="Tice H."/>
            <person name="Copeland A."/>
            <person name="Cheng J.F."/>
            <person name="Chen F."/>
            <person name="Bruce D."/>
            <person name="Goodwin L."/>
            <person name="Pitluck S."/>
            <person name="Mavromatis K."/>
            <person name="Pati A."/>
            <person name="Mikhailova N."/>
            <person name="Chen A."/>
            <person name="Palaniappan K."/>
            <person name="Land M."/>
            <person name="Hauser L."/>
            <person name="Chang Y.J."/>
            <person name="Jeffries C.D."/>
            <person name="Detter J.C."/>
            <person name="Brettin T."/>
            <person name="Rohde M."/>
            <person name="Goker M."/>
            <person name="Bristow J."/>
            <person name="Markowitz V."/>
            <person name="Eisen J.A."/>
            <person name="Hugenholtz P."/>
            <person name="Kyrpides N.C."/>
            <person name="Klenk H.P."/>
        </authorList>
    </citation>
    <scope>NUCLEOTIDE SEQUENCE [LARGE SCALE GENOMIC DNA]</scope>
    <source>
        <strain evidence="3">DSM 14365 / CIP 107738 / JCM 11303 / AJ 13395 / SMP-2</strain>
    </source>
</reference>